<dbReference type="Proteomes" id="UP001567538">
    <property type="component" value="Unassembled WGS sequence"/>
</dbReference>
<dbReference type="GO" id="GO:0015031">
    <property type="term" value="P:protein transport"/>
    <property type="evidence" value="ECO:0007669"/>
    <property type="project" value="UniProtKB-KW"/>
</dbReference>
<comment type="similarity">
    <text evidence="2">Belongs to the SNAP family.</text>
</comment>
<dbReference type="GO" id="GO:0016192">
    <property type="term" value="P:vesicle-mediated transport"/>
    <property type="evidence" value="ECO:0007669"/>
    <property type="project" value="UniProtKB-KW"/>
</dbReference>
<gene>
    <name evidence="9" type="ORF">AAHA92_27164</name>
</gene>
<dbReference type="InterPro" id="IPR000744">
    <property type="entry name" value="NSF_attach"/>
</dbReference>
<keyword evidence="10" id="KW-1185">Reference proteome</keyword>
<protein>
    <recommendedName>
        <fullName evidence="7">Gamma-soluble NSF attachment protein</fullName>
    </recommendedName>
    <alternativeName>
        <fullName evidence="8">N-ethylmaleimide-sensitive factor attachment protein gamma</fullName>
    </alternativeName>
</protein>
<evidence type="ECO:0000313" key="9">
    <source>
        <dbReference type="EMBL" id="KAL1538412.1"/>
    </source>
</evidence>
<dbReference type="SUPFAM" id="SSF48452">
    <property type="entry name" value="TPR-like"/>
    <property type="match status" value="1"/>
</dbReference>
<keyword evidence="6" id="KW-0472">Membrane</keyword>
<organism evidence="9 10">
    <name type="scientific">Salvia divinorum</name>
    <name type="common">Maria pastora</name>
    <name type="synonym">Diviner's sage</name>
    <dbReference type="NCBI Taxonomy" id="28513"/>
    <lineage>
        <taxon>Eukaryota</taxon>
        <taxon>Viridiplantae</taxon>
        <taxon>Streptophyta</taxon>
        <taxon>Embryophyta</taxon>
        <taxon>Tracheophyta</taxon>
        <taxon>Spermatophyta</taxon>
        <taxon>Magnoliopsida</taxon>
        <taxon>eudicotyledons</taxon>
        <taxon>Gunneridae</taxon>
        <taxon>Pentapetalae</taxon>
        <taxon>asterids</taxon>
        <taxon>lamiids</taxon>
        <taxon>Lamiales</taxon>
        <taxon>Lamiaceae</taxon>
        <taxon>Nepetoideae</taxon>
        <taxon>Mentheae</taxon>
        <taxon>Salviinae</taxon>
        <taxon>Salvia</taxon>
        <taxon>Salvia subgen. Calosphace</taxon>
    </lineage>
</organism>
<keyword evidence="3" id="KW-0813">Transport</keyword>
<dbReference type="AlphaFoldDB" id="A0ABD1G3G6"/>
<evidence type="ECO:0000256" key="5">
    <source>
        <dbReference type="ARBA" id="ARBA00022927"/>
    </source>
</evidence>
<comment type="subcellular location">
    <subcellularLocation>
        <location evidence="1">Membrane</location>
        <topology evidence="1">Peripheral membrane protein</topology>
    </subcellularLocation>
</comment>
<dbReference type="InterPro" id="IPR011990">
    <property type="entry name" value="TPR-like_helical_dom_sf"/>
</dbReference>
<evidence type="ECO:0000256" key="8">
    <source>
        <dbReference type="ARBA" id="ARBA00042485"/>
    </source>
</evidence>
<evidence type="ECO:0000256" key="7">
    <source>
        <dbReference type="ARBA" id="ARBA00040047"/>
    </source>
</evidence>
<keyword evidence="4" id="KW-0931">ER-Golgi transport</keyword>
<sequence>METQTSFVLTANKPPIVVQRRRELNQQHETYLTLSAAYLSAIIVYLYAHDFEQAEKCYNDCCQVDAFMNSDQNRATSRLMSAYTDGDIEEIKRAAQSSIVSNLDHVIIKLARKLPTGDISGFKRGAIETEDPLDEDDLT</sequence>
<evidence type="ECO:0000256" key="2">
    <source>
        <dbReference type="ARBA" id="ARBA00010050"/>
    </source>
</evidence>
<dbReference type="PANTHER" id="PTHR13768:SF2">
    <property type="entry name" value="GAMMA-SOLUBLE NSF ATTACHMENT PROTEIN"/>
    <property type="match status" value="1"/>
</dbReference>
<evidence type="ECO:0000256" key="6">
    <source>
        <dbReference type="ARBA" id="ARBA00023136"/>
    </source>
</evidence>
<reference evidence="9 10" key="1">
    <citation type="submission" date="2024-06" db="EMBL/GenBank/DDBJ databases">
        <title>A chromosome level genome sequence of Diviner's sage (Salvia divinorum).</title>
        <authorList>
            <person name="Ford S.A."/>
            <person name="Ro D.-K."/>
            <person name="Ness R.W."/>
            <person name="Phillips M.A."/>
        </authorList>
    </citation>
    <scope>NUCLEOTIDE SEQUENCE [LARGE SCALE GENOMIC DNA]</scope>
    <source>
        <strain evidence="9">SAF-2024a</strain>
        <tissue evidence="9">Leaf</tissue>
    </source>
</reference>
<dbReference type="PANTHER" id="PTHR13768">
    <property type="entry name" value="SOLUBLE NSF ATTACHMENT PROTEIN SNAP"/>
    <property type="match status" value="1"/>
</dbReference>
<dbReference type="Gene3D" id="1.25.40.10">
    <property type="entry name" value="Tetratricopeptide repeat domain"/>
    <property type="match status" value="1"/>
</dbReference>
<dbReference type="GO" id="GO:0016020">
    <property type="term" value="C:membrane"/>
    <property type="evidence" value="ECO:0007669"/>
    <property type="project" value="UniProtKB-SubCell"/>
</dbReference>
<evidence type="ECO:0000256" key="4">
    <source>
        <dbReference type="ARBA" id="ARBA00022892"/>
    </source>
</evidence>
<evidence type="ECO:0000313" key="10">
    <source>
        <dbReference type="Proteomes" id="UP001567538"/>
    </source>
</evidence>
<evidence type="ECO:0000256" key="3">
    <source>
        <dbReference type="ARBA" id="ARBA00022448"/>
    </source>
</evidence>
<proteinExistence type="inferred from homology"/>
<name>A0ABD1G3G6_SALDI</name>
<dbReference type="EMBL" id="JBEAFC010000010">
    <property type="protein sequence ID" value="KAL1538412.1"/>
    <property type="molecule type" value="Genomic_DNA"/>
</dbReference>
<accession>A0ABD1G3G6</accession>
<keyword evidence="5" id="KW-0653">Protein transport</keyword>
<evidence type="ECO:0000256" key="1">
    <source>
        <dbReference type="ARBA" id="ARBA00004170"/>
    </source>
</evidence>
<comment type="caution">
    <text evidence="9">The sequence shown here is derived from an EMBL/GenBank/DDBJ whole genome shotgun (WGS) entry which is preliminary data.</text>
</comment>